<accession>A0A0A8ZXI4</accession>
<dbReference type="EMBL" id="GBRH01255442">
    <property type="protein sequence ID" value="JAD42453.1"/>
    <property type="molecule type" value="Transcribed_RNA"/>
</dbReference>
<reference evidence="1" key="1">
    <citation type="submission" date="2014-09" db="EMBL/GenBank/DDBJ databases">
        <authorList>
            <person name="Magalhaes I.L.F."/>
            <person name="Oliveira U."/>
            <person name="Santos F.R."/>
            <person name="Vidigal T.H.D.A."/>
            <person name="Brescovit A.D."/>
            <person name="Santos A.J."/>
        </authorList>
    </citation>
    <scope>NUCLEOTIDE SEQUENCE</scope>
    <source>
        <tissue evidence="1">Shoot tissue taken approximately 20 cm above the soil surface</tissue>
    </source>
</reference>
<name>A0A0A8ZXI4_ARUDO</name>
<reference evidence="1" key="2">
    <citation type="journal article" date="2015" name="Data Brief">
        <title>Shoot transcriptome of the giant reed, Arundo donax.</title>
        <authorList>
            <person name="Barrero R.A."/>
            <person name="Guerrero F.D."/>
            <person name="Moolhuijzen P."/>
            <person name="Goolsby J.A."/>
            <person name="Tidwell J."/>
            <person name="Bellgard S.E."/>
            <person name="Bellgard M.I."/>
        </authorList>
    </citation>
    <scope>NUCLEOTIDE SEQUENCE</scope>
    <source>
        <tissue evidence="1">Shoot tissue taken approximately 20 cm above the soil surface</tissue>
    </source>
</reference>
<sequence>MQNRGLGSSLWPVASIALRLPEVSTRNIFGCTFFCRVMARTYSCAFNTFSPKTPRRLQRPPANNKL</sequence>
<evidence type="ECO:0000313" key="1">
    <source>
        <dbReference type="EMBL" id="JAD42453.1"/>
    </source>
</evidence>
<proteinExistence type="predicted"/>
<protein>
    <submittedName>
        <fullName evidence="1">Uncharacterized protein</fullName>
    </submittedName>
</protein>
<dbReference type="AlphaFoldDB" id="A0A0A8ZXI4"/>
<organism evidence="1">
    <name type="scientific">Arundo donax</name>
    <name type="common">Giant reed</name>
    <name type="synonym">Donax arundinaceus</name>
    <dbReference type="NCBI Taxonomy" id="35708"/>
    <lineage>
        <taxon>Eukaryota</taxon>
        <taxon>Viridiplantae</taxon>
        <taxon>Streptophyta</taxon>
        <taxon>Embryophyta</taxon>
        <taxon>Tracheophyta</taxon>
        <taxon>Spermatophyta</taxon>
        <taxon>Magnoliopsida</taxon>
        <taxon>Liliopsida</taxon>
        <taxon>Poales</taxon>
        <taxon>Poaceae</taxon>
        <taxon>PACMAD clade</taxon>
        <taxon>Arundinoideae</taxon>
        <taxon>Arundineae</taxon>
        <taxon>Arundo</taxon>
    </lineage>
</organism>